<evidence type="ECO:0000256" key="1">
    <source>
        <dbReference type="ARBA" id="ARBA00004141"/>
    </source>
</evidence>
<feature type="transmembrane region" description="Helical" evidence="6">
    <location>
        <begin position="26"/>
        <end position="49"/>
    </location>
</feature>
<dbReference type="PANTHER" id="PTHR12570:SF9">
    <property type="entry name" value="MAGNESIUM TRANSPORTER NIPA8-RELATED"/>
    <property type="match status" value="1"/>
</dbReference>
<dbReference type="AlphaFoldDB" id="A0A7S2RMR4"/>
<reference evidence="7" key="1">
    <citation type="submission" date="2021-01" db="EMBL/GenBank/DDBJ databases">
        <authorList>
            <person name="Corre E."/>
            <person name="Pelletier E."/>
            <person name="Niang G."/>
            <person name="Scheremetjew M."/>
            <person name="Finn R."/>
            <person name="Kale V."/>
            <person name="Holt S."/>
            <person name="Cochrane G."/>
            <person name="Meng A."/>
            <person name="Brown T."/>
            <person name="Cohen L."/>
        </authorList>
    </citation>
    <scope>NUCLEOTIDE SEQUENCE</scope>
    <source>
        <strain evidence="7">CCMP1243</strain>
    </source>
</reference>
<evidence type="ECO:0000256" key="5">
    <source>
        <dbReference type="SAM" id="MobiDB-lite"/>
    </source>
</evidence>
<organism evidence="7">
    <name type="scientific">Rhizochromulina marina</name>
    <dbReference type="NCBI Taxonomy" id="1034831"/>
    <lineage>
        <taxon>Eukaryota</taxon>
        <taxon>Sar</taxon>
        <taxon>Stramenopiles</taxon>
        <taxon>Ochrophyta</taxon>
        <taxon>Dictyochophyceae</taxon>
        <taxon>Rhizochromulinales</taxon>
        <taxon>Rhizochromulina</taxon>
    </lineage>
</organism>
<dbReference type="GO" id="GO:0015095">
    <property type="term" value="F:magnesium ion transmembrane transporter activity"/>
    <property type="evidence" value="ECO:0007669"/>
    <property type="project" value="InterPro"/>
</dbReference>
<keyword evidence="2 6" id="KW-0812">Transmembrane</keyword>
<dbReference type="EMBL" id="HBHJ01009481">
    <property type="protein sequence ID" value="CAD9675622.1"/>
    <property type="molecule type" value="Transcribed_RNA"/>
</dbReference>
<gene>
    <name evidence="7" type="ORF">RMAR1173_LOCUS6137</name>
</gene>
<comment type="subcellular location">
    <subcellularLocation>
        <location evidence="1">Membrane</location>
        <topology evidence="1">Multi-pass membrane protein</topology>
    </subcellularLocation>
</comment>
<feature type="region of interest" description="Disordered" evidence="5">
    <location>
        <begin position="268"/>
        <end position="372"/>
    </location>
</feature>
<keyword evidence="3 6" id="KW-1133">Transmembrane helix</keyword>
<evidence type="ECO:0000256" key="3">
    <source>
        <dbReference type="ARBA" id="ARBA00022989"/>
    </source>
</evidence>
<dbReference type="PANTHER" id="PTHR12570">
    <property type="match status" value="1"/>
</dbReference>
<accession>A0A7S2RMR4</accession>
<sequence>MFYTVAVAMFLFCMRRIIRRYYYDELNNYIGLAYLAVASGVIAGWTSVLTKAVVELTLTAVVQHDGSDYRHMGTYLFFLLIPWFLGMKFKYISIGVSTFQVRIFMPLYQVLTVTSHAVCGIIYYQDFSEPSSFYIRKTSQEEQVEESTGAGGETEGFVDVTGVEEAAATERRQLYQETNPAAVNMTFYLVGMGLTLCGLCVMMLDYPLGGGVPGGPSFDDDPKDPLAGKDWGSKEYWKTTMIASPSRNNAGVGELLGFGFGADDAILEGEEDEDGGRGGRVDGTGDDTERTALLAGYPRRSAPQHHHHGVEPGGRGSSWSGSGRPASSSAAGTDGGPFGLLSSSSANSASTASNRSSSSRSGGSSSNTAILI</sequence>
<evidence type="ECO:0000256" key="2">
    <source>
        <dbReference type="ARBA" id="ARBA00022692"/>
    </source>
</evidence>
<evidence type="ECO:0000256" key="6">
    <source>
        <dbReference type="SAM" id="Phobius"/>
    </source>
</evidence>
<protein>
    <submittedName>
        <fullName evidence="7">Uncharacterized protein</fullName>
    </submittedName>
</protein>
<proteinExistence type="predicted"/>
<dbReference type="GO" id="GO:0016020">
    <property type="term" value="C:membrane"/>
    <property type="evidence" value="ECO:0007669"/>
    <property type="project" value="UniProtKB-SubCell"/>
</dbReference>
<feature type="compositionally biased region" description="Low complexity" evidence="5">
    <location>
        <begin position="342"/>
        <end position="372"/>
    </location>
</feature>
<evidence type="ECO:0000313" key="7">
    <source>
        <dbReference type="EMBL" id="CAD9675622.1"/>
    </source>
</evidence>
<feature type="compositionally biased region" description="Low complexity" evidence="5">
    <location>
        <begin position="317"/>
        <end position="332"/>
    </location>
</feature>
<feature type="transmembrane region" description="Helical" evidence="6">
    <location>
        <begin position="69"/>
        <end position="86"/>
    </location>
</feature>
<feature type="transmembrane region" description="Helical" evidence="6">
    <location>
        <begin position="185"/>
        <end position="204"/>
    </location>
</feature>
<keyword evidence="4 6" id="KW-0472">Membrane</keyword>
<evidence type="ECO:0000256" key="4">
    <source>
        <dbReference type="ARBA" id="ARBA00023136"/>
    </source>
</evidence>
<name>A0A7S2RMR4_9STRA</name>
<dbReference type="InterPro" id="IPR008521">
    <property type="entry name" value="Mg_trans_NIPA"/>
</dbReference>